<dbReference type="Pfam" id="PF00078">
    <property type="entry name" value="RVT_1"/>
    <property type="match status" value="1"/>
</dbReference>
<dbReference type="Proteomes" id="UP001642540">
    <property type="component" value="Unassembled WGS sequence"/>
</dbReference>
<keyword evidence="4" id="KW-1185">Reference proteome</keyword>
<name>A0ABP1RJA6_9HEXA</name>
<evidence type="ECO:0000313" key="4">
    <source>
        <dbReference type="Proteomes" id="UP001642540"/>
    </source>
</evidence>
<accession>A0ABP1RJA6</accession>
<sequence>MKTEIIETATSVEQFLSMSTLKDGIKHEIRRDTKLALEKHSRQQKPSKLNKYTKTIKALKNDPSIVILQADKGNQTVIMNKSEYDDKMDTLVKEGDYVKVSRNPTSGFEKKAKTLLKQLLNSKAIEQNEHDFLNPNHTHTPILYGRPKTHKEGMPMRPVVDYRRTPFYKLSKYATSIINTCGRDNKYSVKNSAEFVNKIKQLELPDDYKLVSFDVKSLFTSIPVQDALGIIREDLQQDLRWKSSFKGTLDELMMILDLCLNTSFFVFRSCYYLQKSGCPMGSPLSPIIAEFYMRRLEMTIVPHIEDISFWARFVDDILAIIKEGMEIVIRDILESFHPAIKFTHELEENNQLPFLDSLIYRTENNKIGHRTYRKPSHTEVYLNYFSNHHYSHKISVIHALYIRAFRVCDEFSLEEELTHVTSILMKNNYPAWLLKKEKSKLYTTFVRNNYIWPEKPATTSQAQDFEIEIEYVCLPFTRNTSETIAQSIKRHTFGSTIEVKIAFSPGPKLNSIFNSHKDKFPLTCGIYEAKCLSCIAVYVGETGQLKLRTYQHLNAIRNDDPLRSATVVHIQETNYTHQIDASSFRLIRKEERKWKRKFMESLYIRKYEEFFPLMNQEEGMQLDPVWPPFLKNFI</sequence>
<dbReference type="PROSITE" id="PS50878">
    <property type="entry name" value="RT_POL"/>
    <property type="match status" value="1"/>
</dbReference>
<feature type="domain" description="GIY-YIG" evidence="1">
    <location>
        <begin position="522"/>
        <end position="605"/>
    </location>
</feature>
<evidence type="ECO:0000259" key="1">
    <source>
        <dbReference type="PROSITE" id="PS50164"/>
    </source>
</evidence>
<feature type="domain" description="Reverse transcriptase" evidence="2">
    <location>
        <begin position="126"/>
        <end position="371"/>
    </location>
</feature>
<organism evidence="3 4">
    <name type="scientific">Orchesella dallaii</name>
    <dbReference type="NCBI Taxonomy" id="48710"/>
    <lineage>
        <taxon>Eukaryota</taxon>
        <taxon>Metazoa</taxon>
        <taxon>Ecdysozoa</taxon>
        <taxon>Arthropoda</taxon>
        <taxon>Hexapoda</taxon>
        <taxon>Collembola</taxon>
        <taxon>Entomobryomorpha</taxon>
        <taxon>Entomobryoidea</taxon>
        <taxon>Orchesellidae</taxon>
        <taxon>Orchesellinae</taxon>
        <taxon>Orchesella</taxon>
    </lineage>
</organism>
<comment type="caution">
    <text evidence="3">The sequence shown here is derived from an EMBL/GenBank/DDBJ whole genome shotgun (WGS) entry which is preliminary data.</text>
</comment>
<evidence type="ECO:0000259" key="2">
    <source>
        <dbReference type="PROSITE" id="PS50878"/>
    </source>
</evidence>
<dbReference type="Gene3D" id="3.40.1440.10">
    <property type="entry name" value="GIY-YIG endonuclease"/>
    <property type="match status" value="1"/>
</dbReference>
<dbReference type="PANTHER" id="PTHR21301:SF10">
    <property type="entry name" value="REVERSE TRANSCRIPTASE DOMAIN-CONTAINING PROTEIN"/>
    <property type="match status" value="1"/>
</dbReference>
<dbReference type="CDD" id="cd00304">
    <property type="entry name" value="RT_like"/>
    <property type="match status" value="1"/>
</dbReference>
<dbReference type="InterPro" id="IPR000305">
    <property type="entry name" value="GIY-YIG_endonuc"/>
</dbReference>
<dbReference type="InterPro" id="IPR000477">
    <property type="entry name" value="RT_dom"/>
</dbReference>
<evidence type="ECO:0000313" key="3">
    <source>
        <dbReference type="EMBL" id="CAL8129102.1"/>
    </source>
</evidence>
<dbReference type="InterPro" id="IPR035901">
    <property type="entry name" value="GIY-YIG_endonuc_sf"/>
</dbReference>
<proteinExistence type="predicted"/>
<dbReference type="PANTHER" id="PTHR21301">
    <property type="entry name" value="REVERSE TRANSCRIPTASE"/>
    <property type="match status" value="1"/>
</dbReference>
<evidence type="ECO:0008006" key="5">
    <source>
        <dbReference type="Google" id="ProtNLM"/>
    </source>
</evidence>
<dbReference type="InterPro" id="IPR043502">
    <property type="entry name" value="DNA/RNA_pol_sf"/>
</dbReference>
<dbReference type="InterPro" id="IPR058912">
    <property type="entry name" value="HTH_animal"/>
</dbReference>
<reference evidence="3 4" key="1">
    <citation type="submission" date="2024-08" db="EMBL/GenBank/DDBJ databases">
        <authorList>
            <person name="Cucini C."/>
            <person name="Frati F."/>
        </authorList>
    </citation>
    <scope>NUCLEOTIDE SEQUENCE [LARGE SCALE GENOMIC DNA]</scope>
</reference>
<protein>
    <recommendedName>
        <fullName evidence="5">Reverse transcriptase domain-containing protein</fullName>
    </recommendedName>
</protein>
<dbReference type="SUPFAM" id="SSF56672">
    <property type="entry name" value="DNA/RNA polymerases"/>
    <property type="match status" value="1"/>
</dbReference>
<dbReference type="EMBL" id="CAXLJM020000076">
    <property type="protein sequence ID" value="CAL8129102.1"/>
    <property type="molecule type" value="Genomic_DNA"/>
</dbReference>
<dbReference type="PROSITE" id="PS50164">
    <property type="entry name" value="GIY_YIG"/>
    <property type="match status" value="1"/>
</dbReference>
<gene>
    <name evidence="3" type="ORF">ODALV1_LOCUS22861</name>
</gene>
<dbReference type="Pfam" id="PF26215">
    <property type="entry name" value="HTH_animal"/>
    <property type="match status" value="1"/>
</dbReference>